<keyword evidence="3" id="KW-1185">Reference proteome</keyword>
<accession>A0ABW8EIR5</accession>
<name>A0ABW8EIR5_STRT5</name>
<reference evidence="2 3" key="1">
    <citation type="submission" date="2024-10" db="EMBL/GenBank/DDBJ databases">
        <title>The Natural Products Discovery Center: Release of the First 8490 Sequenced Strains for Exploring Actinobacteria Biosynthetic Diversity.</title>
        <authorList>
            <person name="Kalkreuter E."/>
            <person name="Kautsar S.A."/>
            <person name="Yang D."/>
            <person name="Bader C.D."/>
            <person name="Teijaro C.N."/>
            <person name="Fluegel L."/>
            <person name="Davis C.M."/>
            <person name="Simpson J.R."/>
            <person name="Lauterbach L."/>
            <person name="Steele A.D."/>
            <person name="Gui C."/>
            <person name="Meng S."/>
            <person name="Li G."/>
            <person name="Viehrig K."/>
            <person name="Ye F."/>
            <person name="Su P."/>
            <person name="Kiefer A.F."/>
            <person name="Nichols A."/>
            <person name="Cepeda A.J."/>
            <person name="Yan W."/>
            <person name="Fan B."/>
            <person name="Jiang Y."/>
            <person name="Adhikari A."/>
            <person name="Zheng C.-J."/>
            <person name="Schuster L."/>
            <person name="Cowan T.M."/>
            <person name="Smanski M.J."/>
            <person name="Chevrette M.G."/>
            <person name="De Carvalho L.P.S."/>
            <person name="Shen B."/>
        </authorList>
    </citation>
    <scope>NUCLEOTIDE SEQUENCE [LARGE SCALE GENOMIC DNA]</scope>
    <source>
        <strain evidence="2 3">NPDC087220</strain>
    </source>
</reference>
<sequence length="210" mass="22444">MPTPYGTRGGMAFSAAEVRVLRRTLARALQPSPAPPTAAEVQDCLHLAQAVDDAVREAGRLRAFLLADLDRYRRALPGSRSGYLELLADALAAGCEPLPEDLDALRGLRPHPAAEALLERIRAAAGRPPHRRRPVVGPPRTRLLALAGGREGGGQEPPRPKPGPKEPARPQRPAERPGERPAQRPVPTPGEVFPPRRRPTPPPAADLAAG</sequence>
<proteinExistence type="predicted"/>
<protein>
    <submittedName>
        <fullName evidence="2">Uncharacterized protein</fullName>
    </submittedName>
</protein>
<dbReference type="EMBL" id="JBIUYY010000007">
    <property type="protein sequence ID" value="MFJ2823139.1"/>
    <property type="molecule type" value="Genomic_DNA"/>
</dbReference>
<evidence type="ECO:0000313" key="2">
    <source>
        <dbReference type="EMBL" id="MFJ2823139.1"/>
    </source>
</evidence>
<dbReference type="RefSeq" id="WP_402382302.1">
    <property type="nucleotide sequence ID" value="NZ_JBIUYY010000007.1"/>
</dbReference>
<evidence type="ECO:0000256" key="1">
    <source>
        <dbReference type="SAM" id="MobiDB-lite"/>
    </source>
</evidence>
<gene>
    <name evidence="2" type="ORF">ACIO7M_18795</name>
</gene>
<dbReference type="Proteomes" id="UP001617351">
    <property type="component" value="Unassembled WGS sequence"/>
</dbReference>
<evidence type="ECO:0000313" key="3">
    <source>
        <dbReference type="Proteomes" id="UP001617351"/>
    </source>
</evidence>
<feature type="compositionally biased region" description="Basic and acidic residues" evidence="1">
    <location>
        <begin position="163"/>
        <end position="182"/>
    </location>
</feature>
<comment type="caution">
    <text evidence="2">The sequence shown here is derived from an EMBL/GenBank/DDBJ whole genome shotgun (WGS) entry which is preliminary data.</text>
</comment>
<feature type="compositionally biased region" description="Low complexity" evidence="1">
    <location>
        <begin position="138"/>
        <end position="148"/>
    </location>
</feature>
<feature type="region of interest" description="Disordered" evidence="1">
    <location>
        <begin position="122"/>
        <end position="210"/>
    </location>
</feature>
<organism evidence="2 3">
    <name type="scientific">Streptomyces toxytricini</name>
    <name type="common">Actinomyces toxytricini</name>
    <dbReference type="NCBI Taxonomy" id="67369"/>
    <lineage>
        <taxon>Bacteria</taxon>
        <taxon>Bacillati</taxon>
        <taxon>Actinomycetota</taxon>
        <taxon>Actinomycetes</taxon>
        <taxon>Kitasatosporales</taxon>
        <taxon>Streptomycetaceae</taxon>
        <taxon>Streptomyces</taxon>
    </lineage>
</organism>